<keyword evidence="2" id="KW-1185">Reference proteome</keyword>
<proteinExistence type="predicted"/>
<name>A0A6M8NRD6_9BACT</name>
<organism evidence="1 2">
    <name type="scientific">Arcobacter cloacae</name>
    <dbReference type="NCBI Taxonomy" id="1054034"/>
    <lineage>
        <taxon>Bacteria</taxon>
        <taxon>Pseudomonadati</taxon>
        <taxon>Campylobacterota</taxon>
        <taxon>Epsilonproteobacteria</taxon>
        <taxon>Campylobacterales</taxon>
        <taxon>Arcobacteraceae</taxon>
        <taxon>Arcobacter</taxon>
    </lineage>
</organism>
<dbReference type="AlphaFoldDB" id="A0A6M8NRD6"/>
<dbReference type="EMBL" id="NXII01000010">
    <property type="protein sequence ID" value="RXI40470.1"/>
    <property type="molecule type" value="Genomic_DNA"/>
</dbReference>
<dbReference type="SUPFAM" id="SSF88723">
    <property type="entry name" value="PIN domain-like"/>
    <property type="match status" value="1"/>
</dbReference>
<dbReference type="InterPro" id="IPR029060">
    <property type="entry name" value="PIN-like_dom_sf"/>
</dbReference>
<evidence type="ECO:0000313" key="2">
    <source>
        <dbReference type="Proteomes" id="UP000290378"/>
    </source>
</evidence>
<gene>
    <name evidence="1" type="ORF">CP963_08755</name>
</gene>
<protein>
    <submittedName>
        <fullName evidence="1">Uncharacterized protein</fullName>
    </submittedName>
</protein>
<dbReference type="Gene3D" id="3.40.50.1010">
    <property type="entry name" value="5'-nuclease"/>
    <property type="match status" value="1"/>
</dbReference>
<evidence type="ECO:0000313" key="1">
    <source>
        <dbReference type="EMBL" id="RXI40470.1"/>
    </source>
</evidence>
<dbReference type="Pfam" id="PF01850">
    <property type="entry name" value="PIN"/>
    <property type="match status" value="1"/>
</dbReference>
<dbReference type="Proteomes" id="UP000290378">
    <property type="component" value="Unassembled WGS sequence"/>
</dbReference>
<reference evidence="1 2" key="1">
    <citation type="submission" date="2017-09" db="EMBL/GenBank/DDBJ databases">
        <title>Genomics of the genus Arcobacter.</title>
        <authorList>
            <person name="Perez-Cataluna A."/>
            <person name="Figueras M.J."/>
            <person name="Salas-Masso N."/>
        </authorList>
    </citation>
    <scope>NUCLEOTIDE SEQUENCE [LARGE SCALE GENOMIC DNA]</scope>
    <source>
        <strain evidence="1 2">CECT 7834</strain>
    </source>
</reference>
<sequence>MKIFLDANICLDFLDSSRLNSKDSISWYMKNKDNQDLEFYFSGDFITTIYYILTQKRKLEANIVINAINQLCQEITPLYLVHTDFLLAQKSFSEDSFDDFEDLMILQSALRVNCNIFMTNDKKLLKLTNFNNIKIQTIKG</sequence>
<accession>A0A6M8NRD6</accession>
<comment type="caution">
    <text evidence="1">The sequence shown here is derived from an EMBL/GenBank/DDBJ whole genome shotgun (WGS) entry which is preliminary data.</text>
</comment>
<dbReference type="RefSeq" id="WP_129013794.1">
    <property type="nucleotide sequence ID" value="NZ_CBCSEI010000010.1"/>
</dbReference>
<dbReference type="InterPro" id="IPR002716">
    <property type="entry name" value="PIN_dom"/>
</dbReference>